<evidence type="ECO:0000313" key="4">
    <source>
        <dbReference type="Proteomes" id="UP000278823"/>
    </source>
</evidence>
<comment type="caution">
    <text evidence="3">The sequence shown here is derived from an EMBL/GenBank/DDBJ whole genome shotgun (WGS) entry which is preliminary data.</text>
</comment>
<sequence length="266" mass="28008">MIDAKTGNEASLAVITGGASGIGEATARGFVAAGWRVVIADINDERGDNIAAELAGRGSQVTYSHLDVSDEQAVLDFKQDVYSRFGRVDALVNSGGILQNATRVTKMAIADFDRIIDVNLRGTLLTARAFGEEMAAAGSGSIVNLCSLTTFQATPQPAYGMSKSALKMLTEVMAAELGPQGVRVNAVAPGYTMTPAMKQRIDRGERDPAKVISKSALRRFVEPKEIADAILFLCSPSASAITGVTLPIDCGWLVYSVYSSAAAQPE</sequence>
<keyword evidence="2" id="KW-0560">Oxidoreductase</keyword>
<keyword evidence="4" id="KW-1185">Reference proteome</keyword>
<dbReference type="SUPFAM" id="SSF51735">
    <property type="entry name" value="NAD(P)-binding Rossmann-fold domains"/>
    <property type="match status" value="1"/>
</dbReference>
<dbReference type="OrthoDB" id="9803628at2"/>
<dbReference type="PRINTS" id="PR00080">
    <property type="entry name" value="SDRFAMILY"/>
</dbReference>
<dbReference type="NCBIfam" id="NF005559">
    <property type="entry name" value="PRK07231.1"/>
    <property type="match status" value="1"/>
</dbReference>
<protein>
    <submittedName>
        <fullName evidence="3">SDR family oxidoreductase</fullName>
    </submittedName>
</protein>
<accession>A0A432PIR8</accession>
<dbReference type="InterPro" id="IPR002347">
    <property type="entry name" value="SDR_fam"/>
</dbReference>
<gene>
    <name evidence="3" type="ORF">EFQ99_19585</name>
</gene>
<dbReference type="Gene3D" id="3.40.50.720">
    <property type="entry name" value="NAD(P)-binding Rossmann-like Domain"/>
    <property type="match status" value="1"/>
</dbReference>
<dbReference type="AlphaFoldDB" id="A0A432PIR8"/>
<name>A0A432PIR8_9HYPH</name>
<organism evidence="3 4">
    <name type="scientific">Rhizobium vallis</name>
    <dbReference type="NCBI Taxonomy" id="634290"/>
    <lineage>
        <taxon>Bacteria</taxon>
        <taxon>Pseudomonadati</taxon>
        <taxon>Pseudomonadota</taxon>
        <taxon>Alphaproteobacteria</taxon>
        <taxon>Hyphomicrobiales</taxon>
        <taxon>Rhizobiaceae</taxon>
        <taxon>Rhizobium/Agrobacterium group</taxon>
        <taxon>Rhizobium</taxon>
    </lineage>
</organism>
<comment type="similarity">
    <text evidence="1">Belongs to the short-chain dehydrogenases/reductases (SDR) family.</text>
</comment>
<dbReference type="FunFam" id="3.40.50.720:FF:000084">
    <property type="entry name" value="Short-chain dehydrogenase reductase"/>
    <property type="match status" value="1"/>
</dbReference>
<dbReference type="CDD" id="cd05233">
    <property type="entry name" value="SDR_c"/>
    <property type="match status" value="1"/>
</dbReference>
<dbReference type="PANTHER" id="PTHR24321:SF8">
    <property type="entry name" value="ESTRADIOL 17-BETA-DEHYDROGENASE 8-RELATED"/>
    <property type="match status" value="1"/>
</dbReference>
<evidence type="ECO:0000256" key="1">
    <source>
        <dbReference type="ARBA" id="ARBA00006484"/>
    </source>
</evidence>
<dbReference type="PRINTS" id="PR00081">
    <property type="entry name" value="GDHRDH"/>
</dbReference>
<reference evidence="4" key="1">
    <citation type="submission" date="2018-11" db="EMBL/GenBank/DDBJ databases">
        <title>Rhizobium chutanense sp. nov., isolated from root nodules of Phaseolus vulgaris in China.</title>
        <authorList>
            <person name="Huo Y."/>
        </authorList>
    </citation>
    <scope>NUCLEOTIDE SEQUENCE [LARGE SCALE GENOMIC DNA]</scope>
    <source>
        <strain evidence="4">CCBAU 65647</strain>
    </source>
</reference>
<dbReference type="Proteomes" id="UP000278823">
    <property type="component" value="Unassembled WGS sequence"/>
</dbReference>
<evidence type="ECO:0000313" key="3">
    <source>
        <dbReference type="EMBL" id="RUM24148.1"/>
    </source>
</evidence>
<dbReference type="PANTHER" id="PTHR24321">
    <property type="entry name" value="DEHYDROGENASES, SHORT CHAIN"/>
    <property type="match status" value="1"/>
</dbReference>
<dbReference type="GO" id="GO:0016491">
    <property type="term" value="F:oxidoreductase activity"/>
    <property type="evidence" value="ECO:0007669"/>
    <property type="project" value="UniProtKB-KW"/>
</dbReference>
<dbReference type="Pfam" id="PF13561">
    <property type="entry name" value="adh_short_C2"/>
    <property type="match status" value="1"/>
</dbReference>
<dbReference type="RefSeq" id="WP_126922742.1">
    <property type="nucleotide sequence ID" value="NZ_ML133691.1"/>
</dbReference>
<dbReference type="EMBL" id="RJTH01000006">
    <property type="protein sequence ID" value="RUM24148.1"/>
    <property type="molecule type" value="Genomic_DNA"/>
</dbReference>
<proteinExistence type="inferred from homology"/>
<dbReference type="InterPro" id="IPR036291">
    <property type="entry name" value="NAD(P)-bd_dom_sf"/>
</dbReference>
<evidence type="ECO:0000256" key="2">
    <source>
        <dbReference type="ARBA" id="ARBA00023002"/>
    </source>
</evidence>